<dbReference type="PANTHER" id="PTHR11695:SF294">
    <property type="entry name" value="RETICULON-4-INTERACTING PROTEIN 1, MITOCHONDRIAL"/>
    <property type="match status" value="1"/>
</dbReference>
<dbReference type="EC" id="1.-.-.-" evidence="3"/>
<keyword evidence="1 3" id="KW-0560">Oxidoreductase</keyword>
<dbReference type="InterPro" id="IPR002364">
    <property type="entry name" value="Quin_OxRdtase/zeta-crystal_CS"/>
</dbReference>
<protein>
    <submittedName>
        <fullName evidence="3">NADP-dependent oxidoreductase</fullName>
        <ecNumber evidence="3">1.-.-.-</ecNumber>
    </submittedName>
</protein>
<organism evidence="3 4">
    <name type="scientific">Amycolatopsis plumensis</name>
    <dbReference type="NCBI Taxonomy" id="236508"/>
    <lineage>
        <taxon>Bacteria</taxon>
        <taxon>Bacillati</taxon>
        <taxon>Actinomycetota</taxon>
        <taxon>Actinomycetes</taxon>
        <taxon>Pseudonocardiales</taxon>
        <taxon>Pseudonocardiaceae</taxon>
        <taxon>Amycolatopsis</taxon>
    </lineage>
</organism>
<evidence type="ECO:0000313" key="3">
    <source>
        <dbReference type="EMBL" id="MFB9686781.1"/>
    </source>
</evidence>
<keyword evidence="4" id="KW-1185">Reference proteome</keyword>
<comment type="caution">
    <text evidence="3">The sequence shown here is derived from an EMBL/GenBank/DDBJ whole genome shotgun (WGS) entry which is preliminary data.</text>
</comment>
<gene>
    <name evidence="3" type="ORF">ACFFTO_21575</name>
</gene>
<dbReference type="SUPFAM" id="SSF50129">
    <property type="entry name" value="GroES-like"/>
    <property type="match status" value="1"/>
</dbReference>
<dbReference type="InterPro" id="IPR011032">
    <property type="entry name" value="GroES-like_sf"/>
</dbReference>
<dbReference type="Proteomes" id="UP001589535">
    <property type="component" value="Unassembled WGS sequence"/>
</dbReference>
<dbReference type="PROSITE" id="PS01162">
    <property type="entry name" value="QOR_ZETA_CRYSTAL"/>
    <property type="match status" value="1"/>
</dbReference>
<name>A0ABV5U5X1_9PSEU</name>
<dbReference type="SMART" id="SM00829">
    <property type="entry name" value="PKS_ER"/>
    <property type="match status" value="1"/>
</dbReference>
<dbReference type="InterPro" id="IPR020843">
    <property type="entry name" value="ER"/>
</dbReference>
<feature type="domain" description="Enoyl reductase (ER)" evidence="2">
    <location>
        <begin position="12"/>
        <end position="314"/>
    </location>
</feature>
<dbReference type="InterPro" id="IPR050700">
    <property type="entry name" value="YIM1/Zinc_Alcohol_DH_Fams"/>
</dbReference>
<evidence type="ECO:0000256" key="1">
    <source>
        <dbReference type="ARBA" id="ARBA00023002"/>
    </source>
</evidence>
<dbReference type="PANTHER" id="PTHR11695">
    <property type="entry name" value="ALCOHOL DEHYDROGENASE RELATED"/>
    <property type="match status" value="1"/>
</dbReference>
<dbReference type="SUPFAM" id="SSF51735">
    <property type="entry name" value="NAD(P)-binding Rossmann-fold domains"/>
    <property type="match status" value="1"/>
</dbReference>
<dbReference type="Gene3D" id="3.90.180.10">
    <property type="entry name" value="Medium-chain alcohol dehydrogenases, catalytic domain"/>
    <property type="match status" value="1"/>
</dbReference>
<dbReference type="Pfam" id="PF08240">
    <property type="entry name" value="ADH_N"/>
    <property type="match status" value="1"/>
</dbReference>
<dbReference type="InterPro" id="IPR036291">
    <property type="entry name" value="NAD(P)-bd_dom_sf"/>
</dbReference>
<evidence type="ECO:0000313" key="4">
    <source>
        <dbReference type="Proteomes" id="UP001589535"/>
    </source>
</evidence>
<evidence type="ECO:0000259" key="2">
    <source>
        <dbReference type="SMART" id="SM00829"/>
    </source>
</evidence>
<accession>A0ABV5U5X1</accession>
<sequence length="317" mass="33255">MEQTVVGISEFGGPEVLRLMTAPTPRVLPGDILVRVHAAGINPVDWKTRAGAPTPAAAALGKSPYILGWDVSGVVEEVGKGVHLFREGDEVFGMPWFPRPAGAYAQFVAAPASHFALKPRSLDHVHAAAIPLAGLTALQALTEAADVRPGDRVLVQAAAGGVGHLAVQLAKHIGAHVIGTARARHHEWLRSLGADELVDYSAVQFEEVVADVDLVIDLVGSTAVRSLSVLRRGGVLVRVAPGSPLELLEQAAQRGVRVSPEILVAPDGPGLRRLAGLVDEGKLSVEVEKTFPLTEAAAAHRLGEENHVAGKLVLRVG</sequence>
<dbReference type="RefSeq" id="WP_378196512.1">
    <property type="nucleotide sequence ID" value="NZ_JBHMBK010000016.1"/>
</dbReference>
<reference evidence="3 4" key="1">
    <citation type="submission" date="2024-09" db="EMBL/GenBank/DDBJ databases">
        <authorList>
            <person name="Sun Q."/>
            <person name="Mori K."/>
        </authorList>
    </citation>
    <scope>NUCLEOTIDE SEQUENCE [LARGE SCALE GENOMIC DNA]</scope>
    <source>
        <strain evidence="3 4">JCM 13852</strain>
    </source>
</reference>
<dbReference type="Gene3D" id="3.40.50.720">
    <property type="entry name" value="NAD(P)-binding Rossmann-like Domain"/>
    <property type="match status" value="1"/>
</dbReference>
<dbReference type="EMBL" id="JBHMBK010000016">
    <property type="protein sequence ID" value="MFB9686781.1"/>
    <property type="molecule type" value="Genomic_DNA"/>
</dbReference>
<dbReference type="Pfam" id="PF13602">
    <property type="entry name" value="ADH_zinc_N_2"/>
    <property type="match status" value="1"/>
</dbReference>
<dbReference type="CDD" id="cd05289">
    <property type="entry name" value="MDR_like_2"/>
    <property type="match status" value="1"/>
</dbReference>
<proteinExistence type="predicted"/>
<dbReference type="GO" id="GO:0016491">
    <property type="term" value="F:oxidoreductase activity"/>
    <property type="evidence" value="ECO:0007669"/>
    <property type="project" value="UniProtKB-KW"/>
</dbReference>
<dbReference type="InterPro" id="IPR013154">
    <property type="entry name" value="ADH-like_N"/>
</dbReference>